<geneLocation type="plasmid" evidence="6">
    <name>pgw6_1</name>
</geneLocation>
<protein>
    <submittedName>
        <fullName evidence="5">DUF2786 domain-containing protein</fullName>
    </submittedName>
</protein>
<feature type="compositionally biased region" description="Basic and acidic residues" evidence="1">
    <location>
        <begin position="594"/>
        <end position="605"/>
    </location>
</feature>
<reference evidence="5 6" key="1">
    <citation type="submission" date="2018-11" db="EMBL/GenBank/DDBJ databases">
        <title>Genome squencing of methanotrophic bacteria isolated from alkaline groundwater in Korea.</title>
        <authorList>
            <person name="Nguyen L.N."/>
        </authorList>
    </citation>
    <scope>NUCLEOTIDE SEQUENCE [LARGE SCALE GENOMIC DNA]</scope>
    <source>
        <strain evidence="5 6">GW6</strain>
        <plasmid evidence="6">pgw6_1</plasmid>
    </source>
</reference>
<evidence type="ECO:0000313" key="6">
    <source>
        <dbReference type="Proteomes" id="UP000273982"/>
    </source>
</evidence>
<dbReference type="InterPro" id="IPR024498">
    <property type="entry name" value="DUF2786"/>
</dbReference>
<evidence type="ECO:0000256" key="1">
    <source>
        <dbReference type="SAM" id="MobiDB-lite"/>
    </source>
</evidence>
<gene>
    <name evidence="5" type="ORF">EHO51_18305</name>
</gene>
<proteinExistence type="predicted"/>
<dbReference type="Pfam" id="PF10979">
    <property type="entry name" value="DUF2786"/>
    <property type="match status" value="1"/>
</dbReference>
<dbReference type="InterPro" id="IPR055592">
    <property type="entry name" value="DUF7168"/>
</dbReference>
<feature type="region of interest" description="Disordered" evidence="1">
    <location>
        <begin position="579"/>
        <end position="605"/>
    </location>
</feature>
<sequence length="605" mass="66158">MARRREARRPASHRGGCAPESENALLAQRIDEFCLDAVANVSPAKVEETARHWLSKKNLDPNAPSSVILLMEAFALAGYLALFTPALLGAAPIERFIRQRRADADQGGRAALDALGRASFYLIQLKSRVTPQMLSVKDMASGKNLSLFDEDIPDAALGAYVATWLAPLPDGGFVALGPLTPLDAGALAEGLTFVRPGAGMSNPRRCAAAVYRHVMRHDGLRIEGLNLFPEDLLEELAEVAEEDEYDDLDRLAFAFAATKKGDEPEAALIREARKLAAARHLFQALTRNAISRQHGRGDLAEAFSRIGFIMMETLDRRAAAGSGDEDRSFESMAAEIDRAIAENRLPREARAVFDELRRRVMASRRVAADKGPGDAELARVLQRIQALRAKTVEQGCTEQEALASAKKVAELLDRYGLSLGEVEMRDQACEGVGVDTGRQRRAPIDECIPTIALFCDCKMWMETGASGAIRYVFFGLPADVEAAHYLYDLIVVTFATETARFKNEDMTIASSARRVSTRSFQIGLAHGIGDKLKSLKVERDAANRLSTGRDLVPMKASVIEDELEKLGLSFHAKSQNRKRSVAPDAYHAGRAAGRKFEPRRGVEAA</sequence>
<dbReference type="EMBL" id="CP034087">
    <property type="protein sequence ID" value="AZG78792.1"/>
    <property type="molecule type" value="Genomic_DNA"/>
</dbReference>
<feature type="transmembrane region" description="Helical" evidence="2">
    <location>
        <begin position="67"/>
        <end position="91"/>
    </location>
</feature>
<dbReference type="Pfam" id="PF23771">
    <property type="entry name" value="DUF7168"/>
    <property type="match status" value="1"/>
</dbReference>
<evidence type="ECO:0000259" key="3">
    <source>
        <dbReference type="Pfam" id="PF10979"/>
    </source>
</evidence>
<keyword evidence="5" id="KW-0614">Plasmid</keyword>
<dbReference type="KEGG" id="mros:EHO51_18305"/>
<keyword evidence="2" id="KW-0472">Membrane</keyword>
<evidence type="ECO:0000256" key="2">
    <source>
        <dbReference type="SAM" id="Phobius"/>
    </source>
</evidence>
<dbReference type="Proteomes" id="UP000273982">
    <property type="component" value="Plasmid pGW6_1"/>
</dbReference>
<keyword evidence="2" id="KW-1133">Transmembrane helix</keyword>
<evidence type="ECO:0000259" key="4">
    <source>
        <dbReference type="Pfam" id="PF23771"/>
    </source>
</evidence>
<organism evidence="5 6">
    <name type="scientific">Methylocystis rosea</name>
    <dbReference type="NCBI Taxonomy" id="173366"/>
    <lineage>
        <taxon>Bacteria</taxon>
        <taxon>Pseudomonadati</taxon>
        <taxon>Pseudomonadota</taxon>
        <taxon>Alphaproteobacteria</taxon>
        <taxon>Hyphomicrobiales</taxon>
        <taxon>Methylocystaceae</taxon>
        <taxon>Methylocystis</taxon>
    </lineage>
</organism>
<evidence type="ECO:0000313" key="5">
    <source>
        <dbReference type="EMBL" id="AZG78792.1"/>
    </source>
</evidence>
<feature type="domain" description="DUF2786" evidence="3">
    <location>
        <begin position="379"/>
        <end position="418"/>
    </location>
</feature>
<feature type="domain" description="DUF7168" evidence="4">
    <location>
        <begin position="422"/>
        <end position="545"/>
    </location>
</feature>
<dbReference type="AlphaFoldDB" id="A0A3G8MCB6"/>
<name>A0A3G8MCB6_9HYPH</name>
<accession>A0A3G8MCB6</accession>
<keyword evidence="2" id="KW-0812">Transmembrane</keyword>